<dbReference type="EMBL" id="QWLA01000074">
    <property type="protein sequence ID" value="RIH83564.1"/>
    <property type="molecule type" value="Genomic_DNA"/>
</dbReference>
<dbReference type="AlphaFoldDB" id="A0A399EFX0"/>
<gene>
    <name evidence="2" type="ORF">Mrose_02986</name>
</gene>
<organism evidence="2 3">
    <name type="scientific">Calidithermus roseus</name>
    <dbReference type="NCBI Taxonomy" id="1644118"/>
    <lineage>
        <taxon>Bacteria</taxon>
        <taxon>Thermotogati</taxon>
        <taxon>Deinococcota</taxon>
        <taxon>Deinococci</taxon>
        <taxon>Thermales</taxon>
        <taxon>Thermaceae</taxon>
        <taxon>Calidithermus</taxon>
    </lineage>
</organism>
<comment type="caution">
    <text evidence="2">The sequence shown here is derived from an EMBL/GenBank/DDBJ whole genome shotgun (WGS) entry which is preliminary data.</text>
</comment>
<dbReference type="RefSeq" id="WP_119279639.1">
    <property type="nucleotide sequence ID" value="NZ_QWLA01000074.1"/>
</dbReference>
<dbReference type="Pfam" id="PF24957">
    <property type="entry name" value="DrmE_C"/>
    <property type="match status" value="1"/>
</dbReference>
<evidence type="ECO:0000259" key="1">
    <source>
        <dbReference type="Pfam" id="PF24957"/>
    </source>
</evidence>
<sequence>MWGIARDNLIDDALLRRIYPRGFDIYARLSSVLGRRAWERSRRLILMDSARPSPLPQALAVGLLVADFFHREKYYSPYLKGNLLIVTRQVGQLRESLREFRLGEAGDSLERFWEIRTLSRYHPPGSRPAIYLANPGWPLEHPFAAVVVDATDPRALACLEDLPFSHYLAVTPPLDEARLTRLGASAVLWDETAKAWVAREFDGRERPEPLTPSLPHRWVEVIEDAELDEVLWAAYQQLAEAQATFEGFFPLRQAWGLFHQLRTLSVPLYRLESLRKDGGRPTLRDRLASLEPEAPSHPVQRLLWRRVLDRLSEAYEALHQRDLPPKFFALVEWLEQRNAERRSCWVVATTRAEATLLQSLCMAVSPRQLFIGFGGSAEVLWSNEEERRAAQGLGPEERLLLGYRSASQRYLDLGSAKIAVLAYPFEARIESYLYEQRQRWLERLVTARGQVLHSLGLKPPSPPDFPAARLDFSLRTALVQPLNVLTEEVPQLDLHALAEYQANPRAGGNRGPTAEEMEVELEGGLILYLPRTRLVPLFVPGQGHAEKPAQQLQPGDRMIIFVDGVYDDLFERISEALQPLVRVEERLYLELWEAAKRALQAQYPNLAELHRELARRGLERDPTTVRSWFTQGQTLAPQQYDDFLLLTGIMGLPETLKRPQLWQAIENHRTRHRQLGRLLHRVLESIVSGSGYEGSLREARQQGISLEELLSAVDVRRVVRRS</sequence>
<keyword evidence="3" id="KW-1185">Reference proteome</keyword>
<dbReference type="Proteomes" id="UP000265341">
    <property type="component" value="Unassembled WGS sequence"/>
</dbReference>
<name>A0A399EFX0_9DEIN</name>
<dbReference type="InterPro" id="IPR056666">
    <property type="entry name" value="DrmE_C"/>
</dbReference>
<proteinExistence type="predicted"/>
<dbReference type="OrthoDB" id="3078216at2"/>
<evidence type="ECO:0000313" key="2">
    <source>
        <dbReference type="EMBL" id="RIH83564.1"/>
    </source>
</evidence>
<feature type="domain" description="DISARM protein DrmE C-terminal" evidence="1">
    <location>
        <begin position="515"/>
        <end position="685"/>
    </location>
</feature>
<accession>A0A399EFX0</accession>
<protein>
    <recommendedName>
        <fullName evidence="1">DISARM protein DrmE C-terminal domain-containing protein</fullName>
    </recommendedName>
</protein>
<evidence type="ECO:0000313" key="3">
    <source>
        <dbReference type="Proteomes" id="UP000265341"/>
    </source>
</evidence>
<reference evidence="2 3" key="1">
    <citation type="submission" date="2018-08" db="EMBL/GenBank/DDBJ databases">
        <title>Meiothermus roseus NBRC 110900 genome sequencing project.</title>
        <authorList>
            <person name="Da Costa M.S."/>
            <person name="Albuquerque L."/>
            <person name="Raposo P."/>
            <person name="Froufe H.J.C."/>
            <person name="Barroso C.S."/>
            <person name="Egas C."/>
        </authorList>
    </citation>
    <scope>NUCLEOTIDE SEQUENCE [LARGE SCALE GENOMIC DNA]</scope>
    <source>
        <strain evidence="2 3">NBRC 110900</strain>
    </source>
</reference>